<dbReference type="Pfam" id="PF04909">
    <property type="entry name" value="Amidohydro_2"/>
    <property type="match status" value="1"/>
</dbReference>
<dbReference type="InterPro" id="IPR032466">
    <property type="entry name" value="Metal_Hydrolase"/>
</dbReference>
<dbReference type="InParanoid" id="K2RTI0"/>
<dbReference type="PANTHER" id="PTHR35563">
    <property type="entry name" value="BARREL METAL-DEPENDENT HYDROLASE, PUTATIVE (AFU_ORTHOLOGUE AFUA_1G16240)-RELATED"/>
    <property type="match status" value="1"/>
</dbReference>
<proteinExistence type="predicted"/>
<protein>
    <submittedName>
        <fullName evidence="2">Amidohydrolase 2</fullName>
    </submittedName>
</protein>
<dbReference type="Proteomes" id="UP000007129">
    <property type="component" value="Unassembled WGS sequence"/>
</dbReference>
<feature type="domain" description="Amidohydrolase-related" evidence="1">
    <location>
        <begin position="23"/>
        <end position="310"/>
    </location>
</feature>
<organism evidence="2 3">
    <name type="scientific">Macrophomina phaseolina (strain MS6)</name>
    <name type="common">Charcoal rot fungus</name>
    <dbReference type="NCBI Taxonomy" id="1126212"/>
    <lineage>
        <taxon>Eukaryota</taxon>
        <taxon>Fungi</taxon>
        <taxon>Dikarya</taxon>
        <taxon>Ascomycota</taxon>
        <taxon>Pezizomycotina</taxon>
        <taxon>Dothideomycetes</taxon>
        <taxon>Dothideomycetes incertae sedis</taxon>
        <taxon>Botryosphaeriales</taxon>
        <taxon>Botryosphaeriaceae</taxon>
        <taxon>Macrophomina</taxon>
    </lineage>
</organism>
<evidence type="ECO:0000313" key="3">
    <source>
        <dbReference type="Proteomes" id="UP000007129"/>
    </source>
</evidence>
<dbReference type="SUPFAM" id="SSF51556">
    <property type="entry name" value="Metallo-dependent hydrolases"/>
    <property type="match status" value="1"/>
</dbReference>
<dbReference type="eggNOG" id="ENOG502S92K">
    <property type="taxonomic scope" value="Eukaryota"/>
</dbReference>
<keyword evidence="2" id="KW-0378">Hydrolase</keyword>
<comment type="caution">
    <text evidence="2">The sequence shown here is derived from an EMBL/GenBank/DDBJ whole genome shotgun (WGS) entry which is preliminary data.</text>
</comment>
<dbReference type="AlphaFoldDB" id="K2RTI0"/>
<reference evidence="2 3" key="1">
    <citation type="journal article" date="2012" name="BMC Genomics">
        <title>Tools to kill: Genome of one of the most destructive plant pathogenic fungi Macrophomina phaseolina.</title>
        <authorList>
            <person name="Islam M.S."/>
            <person name="Haque M.S."/>
            <person name="Islam M.M."/>
            <person name="Emdad E.M."/>
            <person name="Halim A."/>
            <person name="Hossen Q.M.M."/>
            <person name="Hossain M.Z."/>
            <person name="Ahmed B."/>
            <person name="Rahim S."/>
            <person name="Rahman M.S."/>
            <person name="Alam M.M."/>
            <person name="Hou S."/>
            <person name="Wan X."/>
            <person name="Saito J.A."/>
            <person name="Alam M."/>
        </authorList>
    </citation>
    <scope>NUCLEOTIDE SEQUENCE [LARGE SCALE GENOMIC DNA]</scope>
    <source>
        <strain evidence="2 3">MS6</strain>
    </source>
</reference>
<sequence>MTNKVTSLPPRKVSALIPPDSWDSHMHVTDPTYPLSPTAAYVPATHTLASALAFEATYTIRNLVLVQPSIYAADNACLVDALRQLGPSRGRAVVGIDPLNPPALATLRAWHALGVRGVRLNLKSVGRTLDGDAAAALAAELRAHAAAIAPLGTWVLQVYLALHDVPLLEAAMAQLRAEGVRVKLCVDHFGHPELPQGGRVPEGAPAPDAYALPGFASLVRLLDEGSTWVKVSGAYRIEGGDGRMPWVGAMARELLRVRDGRRCVFATDWPHTRFEGVDVEPFVEKCVEWCEGDARRVERLFRANAEELWDVGR</sequence>
<accession>K2RTI0</accession>
<dbReference type="Gene3D" id="3.20.20.140">
    <property type="entry name" value="Metal-dependent hydrolases"/>
    <property type="match status" value="1"/>
</dbReference>
<dbReference type="EMBL" id="AHHD01000218">
    <property type="protein sequence ID" value="EKG18033.1"/>
    <property type="molecule type" value="Genomic_DNA"/>
</dbReference>
<evidence type="ECO:0000313" key="2">
    <source>
        <dbReference type="EMBL" id="EKG18033.1"/>
    </source>
</evidence>
<evidence type="ECO:0000259" key="1">
    <source>
        <dbReference type="Pfam" id="PF04909"/>
    </source>
</evidence>
<dbReference type="PANTHER" id="PTHR35563:SF2">
    <property type="entry name" value="BARREL METAL-DEPENDENT HYDROLASE, PUTATIVE (AFU_ORTHOLOGUE AFUA_1G16240)-RELATED"/>
    <property type="match status" value="1"/>
</dbReference>
<dbReference type="HOGENOM" id="CLU_064039_0_0_1"/>
<dbReference type="GO" id="GO:0016787">
    <property type="term" value="F:hydrolase activity"/>
    <property type="evidence" value="ECO:0007669"/>
    <property type="project" value="UniProtKB-KW"/>
</dbReference>
<name>K2RTI0_MACPH</name>
<dbReference type="InterPro" id="IPR006680">
    <property type="entry name" value="Amidohydro-rel"/>
</dbReference>
<gene>
    <name evidence="2" type="ORF">MPH_04723</name>
</gene>
<dbReference type="OrthoDB" id="2135488at2759"/>
<dbReference type="InterPro" id="IPR052358">
    <property type="entry name" value="Aro_Compnd_Degr_Hydrolases"/>
</dbReference>
<dbReference type="VEuPathDB" id="FungiDB:MPH_04723"/>